<dbReference type="SUPFAM" id="SSF51120">
    <property type="entry name" value="beta-Roll"/>
    <property type="match status" value="3"/>
</dbReference>
<dbReference type="InterPro" id="IPR001343">
    <property type="entry name" value="Hemolysn_Ca-bd"/>
</dbReference>
<reference evidence="4 5" key="1">
    <citation type="submission" date="2019-06" db="EMBL/GenBank/DDBJ databases">
        <title>YIM 131921 draft genome.</title>
        <authorList>
            <person name="Jiang L."/>
        </authorList>
    </citation>
    <scope>NUCLEOTIDE SEQUENCE [LARGE SCALE GENOMIC DNA]</scope>
    <source>
        <strain evidence="4 5">YIM 131921</strain>
    </source>
</reference>
<dbReference type="EMBL" id="VDFU01000045">
    <property type="protein sequence ID" value="TNC45932.1"/>
    <property type="molecule type" value="Genomic_DNA"/>
</dbReference>
<dbReference type="Proteomes" id="UP000305887">
    <property type="component" value="Unassembled WGS sequence"/>
</dbReference>
<dbReference type="GO" id="GO:0005576">
    <property type="term" value="C:extracellular region"/>
    <property type="evidence" value="ECO:0007669"/>
    <property type="project" value="UniProtKB-SubCell"/>
</dbReference>
<dbReference type="InterPro" id="IPR018511">
    <property type="entry name" value="Hemolysin-typ_Ca-bd_CS"/>
</dbReference>
<feature type="region of interest" description="Disordered" evidence="3">
    <location>
        <begin position="316"/>
        <end position="349"/>
    </location>
</feature>
<dbReference type="RefSeq" id="WP_139078856.1">
    <property type="nucleotide sequence ID" value="NZ_VDFU01000045.1"/>
</dbReference>
<sequence length="466" mass="48282">MAKIAFYALGYDVSSAIDLISYFDESTLVQSSSSQVTVDSISFRFIVTGTGLVASGTGGGVQLTGGTITQIRVRGFGPESSSPIFTISDLNEPSSLLTGEIWKNLYALDWFFEGGPNSDTFGSSWHTGDITIHLHAGSDVGSGSSGNDTIYGGSGDDRLYGQGGADLLYGGKDGGSLFGGEGEDRIHVEDGWAEVFAGSGNDRIWAGSTPMAADLHGDAGNDTFYFGVGSNMAYGGAGNDWFNGGSGYLHARGGDGDDRMDGGGWVDLLQGEAGNDLIIGGTGEDCLFGGAGQDKVLGGSENDILSGGFQNDNLAGDAGMDTLAGDSGDDQLRGGTGDDELRSGTGNDRLIGGAGKDLLFGGGDDKGDHFVFDWRSDSRVGGGRDLIFNFTKGSDTIDLEGIDCRPASDVDNDFAWSGKTSANYSVWFEVVELGILVRADVTGDAKADFEVLVKGLTSISSGDFDL</sequence>
<dbReference type="GO" id="GO:0005509">
    <property type="term" value="F:calcium ion binding"/>
    <property type="evidence" value="ECO:0007669"/>
    <property type="project" value="InterPro"/>
</dbReference>
<comment type="subcellular location">
    <subcellularLocation>
        <location evidence="1">Secreted</location>
    </subcellularLocation>
</comment>
<organism evidence="4 5">
    <name type="scientific">Rubellimicrobium rubrum</name>
    <dbReference type="NCBI Taxonomy" id="2585369"/>
    <lineage>
        <taxon>Bacteria</taxon>
        <taxon>Pseudomonadati</taxon>
        <taxon>Pseudomonadota</taxon>
        <taxon>Alphaproteobacteria</taxon>
        <taxon>Rhodobacterales</taxon>
        <taxon>Roseobacteraceae</taxon>
        <taxon>Rubellimicrobium</taxon>
    </lineage>
</organism>
<evidence type="ECO:0000256" key="3">
    <source>
        <dbReference type="SAM" id="MobiDB-lite"/>
    </source>
</evidence>
<evidence type="ECO:0000313" key="4">
    <source>
        <dbReference type="EMBL" id="TNC45932.1"/>
    </source>
</evidence>
<dbReference type="OrthoDB" id="7793891at2"/>
<comment type="caution">
    <text evidence="4">The sequence shown here is derived from an EMBL/GenBank/DDBJ whole genome shotgun (WGS) entry which is preliminary data.</text>
</comment>
<dbReference type="PANTHER" id="PTHR38340:SF1">
    <property type="entry name" value="S-LAYER PROTEIN"/>
    <property type="match status" value="1"/>
</dbReference>
<dbReference type="PROSITE" id="PS00330">
    <property type="entry name" value="HEMOLYSIN_CALCIUM"/>
    <property type="match status" value="4"/>
</dbReference>
<gene>
    <name evidence="4" type="ORF">FHG66_19860</name>
</gene>
<dbReference type="Gene3D" id="2.150.10.10">
    <property type="entry name" value="Serralysin-like metalloprotease, C-terminal"/>
    <property type="match status" value="4"/>
</dbReference>
<keyword evidence="5" id="KW-1185">Reference proteome</keyword>
<dbReference type="InterPro" id="IPR050557">
    <property type="entry name" value="RTX_toxin/Mannuronan_C5-epim"/>
</dbReference>
<accession>A0A5C4MPI0</accession>
<protein>
    <submittedName>
        <fullName evidence="4">Calcium-binding protein</fullName>
    </submittedName>
</protein>
<dbReference type="PANTHER" id="PTHR38340">
    <property type="entry name" value="S-LAYER PROTEIN"/>
    <property type="match status" value="1"/>
</dbReference>
<proteinExistence type="predicted"/>
<dbReference type="InterPro" id="IPR011049">
    <property type="entry name" value="Serralysin-like_metalloprot_C"/>
</dbReference>
<evidence type="ECO:0000256" key="2">
    <source>
        <dbReference type="ARBA" id="ARBA00022525"/>
    </source>
</evidence>
<dbReference type="Pfam" id="PF00353">
    <property type="entry name" value="HemolysinCabind"/>
    <property type="match status" value="7"/>
</dbReference>
<evidence type="ECO:0000313" key="5">
    <source>
        <dbReference type="Proteomes" id="UP000305887"/>
    </source>
</evidence>
<keyword evidence="2" id="KW-0964">Secreted</keyword>
<name>A0A5C4MPI0_9RHOB</name>
<dbReference type="AlphaFoldDB" id="A0A5C4MPI0"/>
<evidence type="ECO:0000256" key="1">
    <source>
        <dbReference type="ARBA" id="ARBA00004613"/>
    </source>
</evidence>
<dbReference type="PRINTS" id="PR00313">
    <property type="entry name" value="CABNDNGRPT"/>
</dbReference>